<dbReference type="RefSeq" id="WP_011782984.1">
    <property type="nucleotide sequence ID" value="NC_008726.1"/>
</dbReference>
<keyword evidence="2" id="KW-0547">Nucleotide-binding</keyword>
<dbReference type="GO" id="GO:0005524">
    <property type="term" value="F:ATP binding"/>
    <property type="evidence" value="ECO:0007669"/>
    <property type="project" value="UniProtKB-KW"/>
</dbReference>
<dbReference type="Pfam" id="PF00005">
    <property type="entry name" value="ABC_tran"/>
    <property type="match status" value="1"/>
</dbReference>
<evidence type="ECO:0000256" key="3">
    <source>
        <dbReference type="ARBA" id="ARBA00022840"/>
    </source>
</evidence>
<dbReference type="GO" id="GO:0016887">
    <property type="term" value="F:ATP hydrolysis activity"/>
    <property type="evidence" value="ECO:0007669"/>
    <property type="project" value="InterPro"/>
</dbReference>
<evidence type="ECO:0000313" key="5">
    <source>
        <dbReference type="EMBL" id="ABM16633.1"/>
    </source>
</evidence>
<proteinExistence type="predicted"/>
<dbReference type="HOGENOM" id="CLU_1260309_0_0_11"/>
<dbReference type="Gene3D" id="3.40.50.300">
    <property type="entry name" value="P-loop containing nucleotide triphosphate hydrolases"/>
    <property type="match status" value="1"/>
</dbReference>
<sequence length="219" mass="22313">MTPTIATTRLSKRFANGVDVLDGAQVTATGGQLTLIHGRAGSGRTTLARCLTGVYRPDAGAVTLRLGGRGDVDLTTADPRTVAWLRAHHVAAFDGPLAAAPILTAQAAVARAAGCTQAGALAGLTRLGVADAARTPLGRLRAAQRHAVALAATLLAERPFIVLDGPDEYAPLQALTTWLAEAVAAGAAVIVTVAAHSPLESIATAVGELRKGEIAWHTV</sequence>
<keyword evidence="3" id="KW-0067">ATP-binding</keyword>
<protein>
    <submittedName>
        <fullName evidence="5">ABC transporter-related protein</fullName>
    </submittedName>
</protein>
<organism evidence="5 6">
    <name type="scientific">Mycolicibacterium vanbaalenii (strain DSM 7251 / JCM 13017 / BCRC 16820 / KCTC 9966 / NRRL B-24157 / PYR-1)</name>
    <name type="common">Mycobacterium vanbaalenii</name>
    <dbReference type="NCBI Taxonomy" id="350058"/>
    <lineage>
        <taxon>Bacteria</taxon>
        <taxon>Bacillati</taxon>
        <taxon>Actinomycetota</taxon>
        <taxon>Actinomycetes</taxon>
        <taxon>Mycobacteriales</taxon>
        <taxon>Mycobacteriaceae</taxon>
        <taxon>Mycolicibacterium</taxon>
    </lineage>
</organism>
<dbReference type="InterPro" id="IPR003439">
    <property type="entry name" value="ABC_transporter-like_ATP-bd"/>
</dbReference>
<dbReference type="SUPFAM" id="SSF52540">
    <property type="entry name" value="P-loop containing nucleoside triphosphate hydrolases"/>
    <property type="match status" value="1"/>
</dbReference>
<evidence type="ECO:0000256" key="2">
    <source>
        <dbReference type="ARBA" id="ARBA00022741"/>
    </source>
</evidence>
<keyword evidence="1" id="KW-0813">Transport</keyword>
<name>A1THI3_MYCVP</name>
<reference evidence="5" key="1">
    <citation type="submission" date="2006-12" db="EMBL/GenBank/DDBJ databases">
        <title>Complete sequence of Mycobacterium vanbaalenii PYR-1.</title>
        <authorList>
            <consortium name="US DOE Joint Genome Institute"/>
            <person name="Copeland A."/>
            <person name="Lucas S."/>
            <person name="Lapidus A."/>
            <person name="Barry K."/>
            <person name="Detter J.C."/>
            <person name="Glavina del Rio T."/>
            <person name="Hammon N."/>
            <person name="Israni S."/>
            <person name="Dalin E."/>
            <person name="Tice H."/>
            <person name="Pitluck S."/>
            <person name="Singan V."/>
            <person name="Schmutz J."/>
            <person name="Larimer F."/>
            <person name="Land M."/>
            <person name="Hauser L."/>
            <person name="Kyrpides N."/>
            <person name="Anderson I.J."/>
            <person name="Miller C."/>
            <person name="Richardson P."/>
        </authorList>
    </citation>
    <scope>NUCLEOTIDE SEQUENCE [LARGE SCALE GENOMIC DNA]</scope>
    <source>
        <strain evidence="5">PYR-1</strain>
    </source>
</reference>
<dbReference type="eggNOG" id="COG4778">
    <property type="taxonomic scope" value="Bacteria"/>
</dbReference>
<accession>A1THI3</accession>
<keyword evidence="6" id="KW-1185">Reference proteome</keyword>
<evidence type="ECO:0000259" key="4">
    <source>
        <dbReference type="Pfam" id="PF00005"/>
    </source>
</evidence>
<gene>
    <name evidence="5" type="ordered locus">Mvan_5868</name>
</gene>
<dbReference type="PANTHER" id="PTHR42939:SF1">
    <property type="entry name" value="ABC TRANSPORTER ATP-BINDING PROTEIN ALBC-RELATED"/>
    <property type="match status" value="1"/>
</dbReference>
<dbReference type="STRING" id="350058.Mvan_5868"/>
<dbReference type="AlphaFoldDB" id="A1THI3"/>
<dbReference type="KEGG" id="mva:Mvan_5868"/>
<evidence type="ECO:0000256" key="1">
    <source>
        <dbReference type="ARBA" id="ARBA00022448"/>
    </source>
</evidence>
<evidence type="ECO:0000313" key="6">
    <source>
        <dbReference type="Proteomes" id="UP000009159"/>
    </source>
</evidence>
<dbReference type="InterPro" id="IPR027417">
    <property type="entry name" value="P-loop_NTPase"/>
</dbReference>
<dbReference type="InterPro" id="IPR051782">
    <property type="entry name" value="ABC_Transporter_VariousFunc"/>
</dbReference>
<dbReference type="Proteomes" id="UP000009159">
    <property type="component" value="Chromosome"/>
</dbReference>
<dbReference type="PANTHER" id="PTHR42939">
    <property type="entry name" value="ABC TRANSPORTER ATP-BINDING PROTEIN ALBC-RELATED"/>
    <property type="match status" value="1"/>
</dbReference>
<dbReference type="EMBL" id="CP000511">
    <property type="protein sequence ID" value="ABM16633.1"/>
    <property type="molecule type" value="Genomic_DNA"/>
</dbReference>
<feature type="domain" description="ABC transporter" evidence="4">
    <location>
        <begin position="22"/>
        <end position="166"/>
    </location>
</feature>